<organism evidence="10 13">
    <name type="scientific">Orbilia oligospora</name>
    <name type="common">Nematode-trapping fungus</name>
    <name type="synonym">Arthrobotrys oligospora</name>
    <dbReference type="NCBI Taxonomy" id="2813651"/>
    <lineage>
        <taxon>Eukaryota</taxon>
        <taxon>Fungi</taxon>
        <taxon>Dikarya</taxon>
        <taxon>Ascomycota</taxon>
        <taxon>Pezizomycotina</taxon>
        <taxon>Orbiliomycetes</taxon>
        <taxon>Orbiliales</taxon>
        <taxon>Orbiliaceae</taxon>
        <taxon>Orbilia</taxon>
    </lineage>
</organism>
<feature type="transmembrane region" description="Helical" evidence="7">
    <location>
        <begin position="44"/>
        <end position="69"/>
    </location>
</feature>
<accession>A0A6G1MNX0</accession>
<feature type="compositionally biased region" description="Basic and acidic residues" evidence="6">
    <location>
        <begin position="450"/>
        <end position="469"/>
    </location>
</feature>
<evidence type="ECO:0000259" key="8">
    <source>
        <dbReference type="Pfam" id="PF20684"/>
    </source>
</evidence>
<dbReference type="Proteomes" id="UP000472727">
    <property type="component" value="Unassembled WGS sequence"/>
</dbReference>
<feature type="compositionally biased region" description="Low complexity" evidence="6">
    <location>
        <begin position="385"/>
        <end position="405"/>
    </location>
</feature>
<dbReference type="AlphaFoldDB" id="A0A6G1MNX0"/>
<keyword evidence="2 7" id="KW-0812">Transmembrane</keyword>
<evidence type="ECO:0000313" key="13">
    <source>
        <dbReference type="Proteomes" id="UP000483672"/>
    </source>
</evidence>
<evidence type="ECO:0000256" key="2">
    <source>
        <dbReference type="ARBA" id="ARBA00022692"/>
    </source>
</evidence>
<dbReference type="Proteomes" id="UP000483672">
    <property type="component" value="Unassembled WGS sequence"/>
</dbReference>
<feature type="transmembrane region" description="Helical" evidence="7">
    <location>
        <begin position="245"/>
        <end position="271"/>
    </location>
</feature>
<feature type="region of interest" description="Disordered" evidence="6">
    <location>
        <begin position="365"/>
        <end position="405"/>
    </location>
</feature>
<evidence type="ECO:0000256" key="1">
    <source>
        <dbReference type="ARBA" id="ARBA00004141"/>
    </source>
</evidence>
<feature type="transmembrane region" description="Helical" evidence="7">
    <location>
        <begin position="161"/>
        <end position="187"/>
    </location>
</feature>
<feature type="transmembrane region" description="Helical" evidence="7">
    <location>
        <begin position="207"/>
        <end position="233"/>
    </location>
</feature>
<protein>
    <recommendedName>
        <fullName evidence="8">Rhodopsin domain-containing protein</fullName>
    </recommendedName>
</protein>
<dbReference type="InterPro" id="IPR052337">
    <property type="entry name" value="SAT4-like"/>
</dbReference>
<dbReference type="EMBL" id="WIWS01000002">
    <property type="protein sequence ID" value="KAF3229363.1"/>
    <property type="molecule type" value="Genomic_DNA"/>
</dbReference>
<dbReference type="OrthoDB" id="5344589at2759"/>
<keyword evidence="4 7" id="KW-0472">Membrane</keyword>
<evidence type="ECO:0000256" key="5">
    <source>
        <dbReference type="ARBA" id="ARBA00038359"/>
    </source>
</evidence>
<feature type="transmembrane region" description="Helical" evidence="7">
    <location>
        <begin position="283"/>
        <end position="303"/>
    </location>
</feature>
<evidence type="ECO:0000256" key="4">
    <source>
        <dbReference type="ARBA" id="ARBA00023136"/>
    </source>
</evidence>
<dbReference type="GO" id="GO:0016020">
    <property type="term" value="C:membrane"/>
    <property type="evidence" value="ECO:0007669"/>
    <property type="project" value="UniProtKB-SubCell"/>
</dbReference>
<comment type="similarity">
    <text evidence="5">Belongs to the SAT4 family.</text>
</comment>
<evidence type="ECO:0000256" key="6">
    <source>
        <dbReference type="SAM" id="MobiDB-lite"/>
    </source>
</evidence>
<evidence type="ECO:0000313" key="11">
    <source>
        <dbReference type="EMBL" id="KAF3229363.1"/>
    </source>
</evidence>
<sequence>MKPPNPQTDIDREYLRSLFYLFKDLPFDFEFPLVINGNYVPPSNSLYCFIIGAVACCITIPTVFLRLWVRYKSGFGTDDWIIVPALISYCVFSAVNAVAVWGTGMGYHVYDLSRKDIHNFIVIKYIHVNFWFAILHFCRLSILHLLLRLTPSQLTLHRRYLLSIIWISWLYLVVCLVCHTFECGLPLSMSFELKSSLDGTCIGAVSLSMYGGLIVGHILLDIFTILPPLIILWALPMSSPKKFNLVLLLTLGVFTILCSLLRIFVFYRIMVSSYDITWNATDVAFWSMFECSLACIIACLPALNHLIIKFLKKVTKFLRLNENRGPKLSKGKVGAIRFPARQAEAYQRSVISNGYGQYVKRWANNSSSRPGSEYSAADAPMRWGSRSGSTTTSNSSTYPSTYSATNNSSVMETTIYIIDEIPSDVEEEGQPETFGNISTAGLGPGNIPESDPKEHSPSSSEKADASENV</sequence>
<comment type="subcellular location">
    <subcellularLocation>
        <location evidence="1">Membrane</location>
        <topology evidence="1">Multi-pass membrane protein</topology>
    </subcellularLocation>
</comment>
<comment type="caution">
    <text evidence="10">The sequence shown here is derived from an EMBL/GenBank/DDBJ whole genome shotgun (WGS) entry which is preliminary data.</text>
</comment>
<feature type="domain" description="Rhodopsin" evidence="8">
    <location>
        <begin position="65"/>
        <end position="307"/>
    </location>
</feature>
<dbReference type="PANTHER" id="PTHR33048">
    <property type="entry name" value="PTH11-LIKE INTEGRAL MEMBRANE PROTEIN (AFU_ORTHOLOGUE AFUA_5G11245)"/>
    <property type="match status" value="1"/>
</dbReference>
<dbReference type="InterPro" id="IPR049326">
    <property type="entry name" value="Rhodopsin_dom_fungi"/>
</dbReference>
<feature type="transmembrane region" description="Helical" evidence="7">
    <location>
        <begin position="81"/>
        <end position="110"/>
    </location>
</feature>
<feature type="region of interest" description="Disordered" evidence="6">
    <location>
        <begin position="424"/>
        <end position="469"/>
    </location>
</feature>
<keyword evidence="3 7" id="KW-1133">Transmembrane helix</keyword>
<feature type="transmembrane region" description="Helical" evidence="7">
    <location>
        <begin position="130"/>
        <end position="149"/>
    </location>
</feature>
<dbReference type="EMBL" id="WIPF01000101">
    <property type="protein sequence ID" value="KAF3209373.1"/>
    <property type="molecule type" value="Genomic_DNA"/>
</dbReference>
<dbReference type="PANTHER" id="PTHR33048:SF47">
    <property type="entry name" value="INTEGRAL MEMBRANE PROTEIN-RELATED"/>
    <property type="match status" value="1"/>
</dbReference>
<evidence type="ECO:0000313" key="9">
    <source>
        <dbReference type="EMBL" id="KAF3203523.1"/>
    </source>
</evidence>
<reference evidence="12 13" key="1">
    <citation type="submission" date="2019-06" db="EMBL/GenBank/DDBJ databases">
        <authorList>
            <person name="Palmer J.M."/>
        </authorList>
    </citation>
    <scope>NUCLEOTIDE SEQUENCE [LARGE SCALE GENOMIC DNA]</scope>
    <source>
        <strain evidence="11 12">TWF106</strain>
        <strain evidence="10 13">TWF191</strain>
        <strain evidence="9">TWF679</strain>
    </source>
</reference>
<dbReference type="Proteomes" id="UP000614610">
    <property type="component" value="Unassembled WGS sequence"/>
</dbReference>
<name>A0A6G1MNX0_ORBOL</name>
<evidence type="ECO:0000313" key="12">
    <source>
        <dbReference type="Proteomes" id="UP000472727"/>
    </source>
</evidence>
<dbReference type="Pfam" id="PF20684">
    <property type="entry name" value="Fung_rhodopsin"/>
    <property type="match status" value="1"/>
</dbReference>
<evidence type="ECO:0000313" key="10">
    <source>
        <dbReference type="EMBL" id="KAF3209373.1"/>
    </source>
</evidence>
<dbReference type="EMBL" id="WIWT01000078">
    <property type="protein sequence ID" value="KAF3203523.1"/>
    <property type="molecule type" value="Genomic_DNA"/>
</dbReference>
<gene>
    <name evidence="11" type="ORF">TWF106_004282</name>
    <name evidence="10" type="ORF">TWF191_000430</name>
    <name evidence="9" type="ORF">TWF679_010224</name>
</gene>
<proteinExistence type="inferred from homology"/>
<evidence type="ECO:0000256" key="7">
    <source>
        <dbReference type="SAM" id="Phobius"/>
    </source>
</evidence>
<evidence type="ECO:0000256" key="3">
    <source>
        <dbReference type="ARBA" id="ARBA00022989"/>
    </source>
</evidence>